<name>A0A540VQI8_9GAMM</name>
<accession>A0A540VQI8</accession>
<dbReference type="Gene3D" id="3.40.50.150">
    <property type="entry name" value="Vaccinia Virus protein VP39"/>
    <property type="match status" value="1"/>
</dbReference>
<dbReference type="Pfam" id="PF20473">
    <property type="entry name" value="MmeI_Mtase"/>
    <property type="match status" value="1"/>
</dbReference>
<dbReference type="EMBL" id="VIFK01000111">
    <property type="protein sequence ID" value="TQE98936.1"/>
    <property type="molecule type" value="Genomic_DNA"/>
</dbReference>
<evidence type="ECO:0000256" key="1">
    <source>
        <dbReference type="ARBA" id="ARBA00011900"/>
    </source>
</evidence>
<dbReference type="InterPro" id="IPR046820">
    <property type="entry name" value="MmeI_TRD"/>
</dbReference>
<sequence length="942" mass="106756">MTPEEFIAKWDPSTLKESAGAQEHFIDLCRLVGVKTPAEADPEGEWFTFERGAKKAGGGEGWADVWRRGCFAWEYKGKHKDLSAAYRQLQRYGPALENPPLLIVSDMDRIRIHTSFTNTKQITYELRIQDLTDPEQRAYLEAAFTEPERLRPGETREYITSEAARKFAALAEELRQAGYERLRVAHFITRMLFCMFAEDIGILPRHLFTEMLERAREVPDDFQGMASDLFGAMHRGGRIGFERVDWFNGGLFDDDDALPLNRKQIDLALAAAYLDWSAIEPSILGTLFERGMDPGKRGQLGAHYTDPETINKLVYPVVIEPLEREWASVRDEIAMHMERSRWNRNPNPRVERAKSALSAFVLRLRKYTVLDPACGSGNFLYLSLKGLKDLEHRVGLEAESLGVPRPLPEVGVANMRGIEISPYAAELARVTLWIGEIQWMLEHGFSLNKNPILKPLQQIEERDALVTEAGVEAEWPEAEAIVGNPPFLGDKRILRELGDDLVGTIRAVYEDRVPNGADFVTYWFEKAAGAIARGRTRRAGLVATNSIRGGINRKVIQRVADSAMLYNAWSDEPWVNEGAAVRVSMICFAAKGDDAARRRLLNGEPVKAIYTNLTSGNADITKARRLAENRKTAFIGGMKKGHFEIPSSLAREWLMLPANPNGRHNSEVLFPWRNGRDVTGRPSNTWIIDFGSDTPEEDAALFEAPYSYVRQNVKPARDQVRNERERTRWWLHARTAPDLREATANLPRFCATPRVAKHRLFVWLRAPVVCDGQLVVVARADDQTFGILHSQIHELWAVRMGTSLEDRPRYTPTSTFETFPFPVGIEPNHNSGDFDNPHAEAIAEAARNLDTLRERWLNPPEWTERVPEVVEGYPDRVVAKPGCQDKLKQRTLTKLYNERPAWLDHAHRALDEAVAAAYGWDWPLDDETILARLLELNLSRSG</sequence>
<dbReference type="Pfam" id="PF20466">
    <property type="entry name" value="MmeI_TRD"/>
    <property type="match status" value="1"/>
</dbReference>
<evidence type="ECO:0000256" key="3">
    <source>
        <dbReference type="ARBA" id="ARBA00022679"/>
    </source>
</evidence>
<evidence type="ECO:0000313" key="9">
    <source>
        <dbReference type="Proteomes" id="UP000315400"/>
    </source>
</evidence>
<evidence type="ECO:0000313" key="8">
    <source>
        <dbReference type="EMBL" id="TQE98936.1"/>
    </source>
</evidence>
<evidence type="ECO:0000259" key="5">
    <source>
        <dbReference type="Pfam" id="PF20465"/>
    </source>
</evidence>
<dbReference type="GO" id="GO:0009007">
    <property type="term" value="F:site-specific DNA-methyltransferase (adenine-specific) activity"/>
    <property type="evidence" value="ECO:0007669"/>
    <property type="project" value="UniProtKB-EC"/>
</dbReference>
<comment type="catalytic activity">
    <reaction evidence="4">
        <text>a 2'-deoxyadenosine in DNA + S-adenosyl-L-methionine = an N(6)-methyl-2'-deoxyadenosine in DNA + S-adenosyl-L-homocysteine + H(+)</text>
        <dbReference type="Rhea" id="RHEA:15197"/>
        <dbReference type="Rhea" id="RHEA-COMP:12418"/>
        <dbReference type="Rhea" id="RHEA-COMP:12419"/>
        <dbReference type="ChEBI" id="CHEBI:15378"/>
        <dbReference type="ChEBI" id="CHEBI:57856"/>
        <dbReference type="ChEBI" id="CHEBI:59789"/>
        <dbReference type="ChEBI" id="CHEBI:90615"/>
        <dbReference type="ChEBI" id="CHEBI:90616"/>
        <dbReference type="EC" id="2.1.1.72"/>
    </reaction>
</comment>
<dbReference type="InterPro" id="IPR046816">
    <property type="entry name" value="MmeI_Mtase"/>
</dbReference>
<dbReference type="SUPFAM" id="SSF53335">
    <property type="entry name" value="S-adenosyl-L-methionine-dependent methyltransferases"/>
    <property type="match status" value="1"/>
</dbReference>
<feature type="domain" description="MmeI-like helicase spacer" evidence="5">
    <location>
        <begin position="184"/>
        <end position="252"/>
    </location>
</feature>
<dbReference type="PANTHER" id="PTHR33841">
    <property type="entry name" value="DNA METHYLTRANSFERASE YEEA-RELATED"/>
    <property type="match status" value="1"/>
</dbReference>
<feature type="domain" description="MmeI-like target recognition" evidence="6">
    <location>
        <begin position="762"/>
        <end position="822"/>
    </location>
</feature>
<evidence type="ECO:0000256" key="4">
    <source>
        <dbReference type="ARBA" id="ARBA00047942"/>
    </source>
</evidence>
<comment type="caution">
    <text evidence="8">The sequence shown here is derived from an EMBL/GenBank/DDBJ whole genome shotgun (WGS) entry which is preliminary data.</text>
</comment>
<protein>
    <recommendedName>
        <fullName evidence="1">site-specific DNA-methyltransferase (adenine-specific)</fullName>
        <ecNumber evidence="1">2.1.1.72</ecNumber>
    </recommendedName>
</protein>
<reference evidence="8 9" key="1">
    <citation type="submission" date="2019-06" db="EMBL/GenBank/DDBJ databases">
        <title>Metagenome assembled Genome of Spiribacter salinus SL48-SHIP from the microbial mat of Salt Lake 48 (Novosibirsk region, Russia).</title>
        <authorList>
            <person name="Shipova A."/>
            <person name="Rozanov A.S."/>
            <person name="Bryanskaya A.V."/>
            <person name="Peltek S.E."/>
        </authorList>
    </citation>
    <scope>NUCLEOTIDE SEQUENCE [LARGE SCALE GENOMIC DNA]</scope>
    <source>
        <strain evidence="8">SL48-SHIP-2</strain>
    </source>
</reference>
<keyword evidence="3 8" id="KW-0808">Transferase</keyword>
<gene>
    <name evidence="8" type="ORF">FKY71_11185</name>
</gene>
<organism evidence="8 9">
    <name type="scientific">Spiribacter salinus</name>
    <dbReference type="NCBI Taxonomy" id="1335746"/>
    <lineage>
        <taxon>Bacteria</taxon>
        <taxon>Pseudomonadati</taxon>
        <taxon>Pseudomonadota</taxon>
        <taxon>Gammaproteobacteria</taxon>
        <taxon>Chromatiales</taxon>
        <taxon>Ectothiorhodospiraceae</taxon>
        <taxon>Spiribacter</taxon>
    </lineage>
</organism>
<dbReference type="InterPro" id="IPR050953">
    <property type="entry name" value="N4_N6_ade-DNA_methylase"/>
</dbReference>
<evidence type="ECO:0000256" key="2">
    <source>
        <dbReference type="ARBA" id="ARBA00022603"/>
    </source>
</evidence>
<feature type="domain" description="MmeI-like DNA-methyltransferase" evidence="7">
    <location>
        <begin position="352"/>
        <end position="589"/>
    </location>
</feature>
<dbReference type="EC" id="2.1.1.72" evidence="1"/>
<dbReference type="AlphaFoldDB" id="A0A540VQI8"/>
<evidence type="ECO:0000259" key="7">
    <source>
        <dbReference type="Pfam" id="PF20473"/>
    </source>
</evidence>
<proteinExistence type="predicted"/>
<dbReference type="GO" id="GO:0032259">
    <property type="term" value="P:methylation"/>
    <property type="evidence" value="ECO:0007669"/>
    <property type="project" value="UniProtKB-KW"/>
</dbReference>
<dbReference type="Proteomes" id="UP000315400">
    <property type="component" value="Unassembled WGS sequence"/>
</dbReference>
<evidence type="ECO:0000259" key="6">
    <source>
        <dbReference type="Pfam" id="PF20466"/>
    </source>
</evidence>
<dbReference type="PANTHER" id="PTHR33841:SF1">
    <property type="entry name" value="DNA METHYLTRANSFERASE A"/>
    <property type="match status" value="1"/>
</dbReference>
<dbReference type="InterPro" id="IPR029063">
    <property type="entry name" value="SAM-dependent_MTases_sf"/>
</dbReference>
<dbReference type="Pfam" id="PF20465">
    <property type="entry name" value="MmeI_hel"/>
    <property type="match status" value="1"/>
</dbReference>
<keyword evidence="2 8" id="KW-0489">Methyltransferase</keyword>
<dbReference type="InterPro" id="IPR046819">
    <property type="entry name" value="MmeI_hel"/>
</dbReference>